<dbReference type="SUPFAM" id="SSF56300">
    <property type="entry name" value="Metallo-dependent phosphatases"/>
    <property type="match status" value="1"/>
</dbReference>
<dbReference type="PANTHER" id="PTHR46546">
    <property type="entry name" value="SHEWANELLA-LIKE PROTEIN PHOSPHATASE 1"/>
    <property type="match status" value="1"/>
</dbReference>
<feature type="non-terminal residue" evidence="2">
    <location>
        <position position="1"/>
    </location>
</feature>
<accession>A0A0D6EP31</accession>
<name>A0A0D6EP31_SPOSA</name>
<dbReference type="InterPro" id="IPR029052">
    <property type="entry name" value="Metallo-depent_PP-like"/>
</dbReference>
<organism evidence="2 3">
    <name type="scientific">Sporidiobolus salmonicolor</name>
    <name type="common">Yeast-like fungus</name>
    <name type="synonym">Sporobolomyces salmonicolor</name>
    <dbReference type="NCBI Taxonomy" id="5005"/>
    <lineage>
        <taxon>Eukaryota</taxon>
        <taxon>Fungi</taxon>
        <taxon>Dikarya</taxon>
        <taxon>Basidiomycota</taxon>
        <taxon>Pucciniomycotina</taxon>
        <taxon>Microbotryomycetes</taxon>
        <taxon>Sporidiobolales</taxon>
        <taxon>Sporidiobolaceae</taxon>
        <taxon>Sporobolomyces</taxon>
    </lineage>
</organism>
<evidence type="ECO:0000313" key="2">
    <source>
        <dbReference type="EMBL" id="CEQ41558.1"/>
    </source>
</evidence>
<dbReference type="EMBL" id="CENE01000015">
    <property type="protein sequence ID" value="CEQ41558.1"/>
    <property type="molecule type" value="Genomic_DNA"/>
</dbReference>
<dbReference type="Gene3D" id="3.60.21.10">
    <property type="match status" value="1"/>
</dbReference>
<dbReference type="PANTHER" id="PTHR46546:SF4">
    <property type="entry name" value="SHEWANELLA-LIKE PROTEIN PHOSPHATASE 1"/>
    <property type="match status" value="1"/>
</dbReference>
<evidence type="ECO:0000313" key="3">
    <source>
        <dbReference type="Proteomes" id="UP000243876"/>
    </source>
</evidence>
<evidence type="ECO:0000256" key="1">
    <source>
        <dbReference type="SAM" id="MobiDB-lite"/>
    </source>
</evidence>
<gene>
    <name evidence="2" type="primary">SPOSA6832_03280</name>
</gene>
<reference evidence="3" key="1">
    <citation type="submission" date="2015-02" db="EMBL/GenBank/DDBJ databases">
        <authorList>
            <person name="Gon?alves P."/>
        </authorList>
    </citation>
    <scope>NUCLEOTIDE SEQUENCE [LARGE SCALE GENOMIC DNA]</scope>
</reference>
<dbReference type="Proteomes" id="UP000243876">
    <property type="component" value="Unassembled WGS sequence"/>
</dbReference>
<proteinExistence type="predicted"/>
<protein>
    <submittedName>
        <fullName evidence="2">SPOSA6832_03280-mRNA-1:cds</fullName>
    </submittedName>
</protein>
<dbReference type="AlphaFoldDB" id="A0A0D6EP31"/>
<feature type="region of interest" description="Disordered" evidence="1">
    <location>
        <begin position="71"/>
        <end position="100"/>
    </location>
</feature>
<dbReference type="OrthoDB" id="5976022at2759"/>
<keyword evidence="3" id="KW-1185">Reference proteome</keyword>
<sequence length="243" mass="27043">MNALGDWRYVNPADVKSFGGERNRREAMLTGWIGQEWRHNYSITARLPYLSSSFPSPSLVPIFPVTPAGSSDQRFLGEPLSPSHDYDEESSPDGSSSNPFSHAAASFVHGGITPEYLDSLSTSSPISKINAIGRSLLYSLLSAPQAPLSLPRGATPEQREFWSERGPMWNREWALEEEDEELCARVERVCRKLKVRRLVMGHTPHFEGIVSRCGGRVLLIDTGTLGILPSLSLPFFRARRSRS</sequence>